<dbReference type="CDD" id="cd00143">
    <property type="entry name" value="PP2Cc"/>
    <property type="match status" value="1"/>
</dbReference>
<dbReference type="Proteomes" id="UP000735456">
    <property type="component" value="Unassembled WGS sequence"/>
</dbReference>
<comment type="caution">
    <text evidence="3">The sequence shown here is derived from an EMBL/GenBank/DDBJ whole genome shotgun (WGS) entry which is preliminary data.</text>
</comment>
<accession>A0A9P2I695</accession>
<protein>
    <recommendedName>
        <fullName evidence="2">PPM-type phosphatase domain-containing protein</fullName>
    </recommendedName>
</protein>
<dbReference type="AlphaFoldDB" id="A0A9P2I695"/>
<evidence type="ECO:0000259" key="2">
    <source>
        <dbReference type="PROSITE" id="PS51746"/>
    </source>
</evidence>
<proteinExistence type="predicted"/>
<feature type="domain" description="PPM-type phosphatase" evidence="2">
    <location>
        <begin position="3"/>
        <end position="240"/>
    </location>
</feature>
<dbReference type="EMBL" id="AATQVU010000002">
    <property type="protein sequence ID" value="EFO3163937.1"/>
    <property type="molecule type" value="Genomic_DNA"/>
</dbReference>
<name>A0A9P2I695_ECOLX</name>
<evidence type="ECO:0000313" key="4">
    <source>
        <dbReference type="Proteomes" id="UP000735456"/>
    </source>
</evidence>
<gene>
    <name evidence="3" type="ORF">DP913_02535</name>
</gene>
<dbReference type="Gene3D" id="3.60.40.10">
    <property type="entry name" value="PPM-type phosphatase domain"/>
    <property type="match status" value="1"/>
</dbReference>
<feature type="compositionally biased region" description="Basic residues" evidence="1">
    <location>
        <begin position="304"/>
        <end position="317"/>
    </location>
</feature>
<organism evidence="3 4">
    <name type="scientific">Escherichia coli O8</name>
    <dbReference type="NCBI Taxonomy" id="1010796"/>
    <lineage>
        <taxon>Bacteria</taxon>
        <taxon>Pseudomonadati</taxon>
        <taxon>Pseudomonadota</taxon>
        <taxon>Gammaproteobacteria</taxon>
        <taxon>Enterobacterales</taxon>
        <taxon>Enterobacteriaceae</taxon>
        <taxon>Escherichia</taxon>
    </lineage>
</organism>
<dbReference type="SUPFAM" id="SSF81606">
    <property type="entry name" value="PP2C-like"/>
    <property type="match status" value="1"/>
</dbReference>
<sequence>MLPAAIATDIGLVRKENQDRVAVLKFRPFSKNKDMIVIALADGMGGMEGGANAASLTVSSFFTEIIKHSGLPIRQCLEIAVLKANESVLKVYNGNGGATLSALAVDDSDNITAINVGDSRIYSINAEHIKQISEDDTLAVLAKKYNEHLGSDSGVIDSRLGGELVQFIGLDGVLEIHFHDIRLVPGVVALTSDGAHTIDSNNLRKLYAHSNNTGVFAKRVIDLASWFGGFDNASIAVVEISNILSALDVSSGDVINLWDPFGEMKVISVQPAPLDIPNSATVENVIDGKVTELECSNEISNKKNVSKRKSRTKKKNSNIKSDEGRNVIEANNNDKLDNISQLDISFSEKNSTKGDKDD</sequence>
<dbReference type="PROSITE" id="PS51746">
    <property type="entry name" value="PPM_2"/>
    <property type="match status" value="1"/>
</dbReference>
<reference evidence="3" key="1">
    <citation type="submission" date="2018-06" db="EMBL/GenBank/DDBJ databases">
        <authorList>
            <consortium name="GenomeTrakr network: Whole genome sequencing for foodborne pathogen traceback"/>
        </authorList>
    </citation>
    <scope>NUCLEOTIDE SEQUENCE</scope>
    <source>
        <strain evidence="3">PSU-0700</strain>
    </source>
</reference>
<feature type="compositionally biased region" description="Basic and acidic residues" evidence="1">
    <location>
        <begin position="320"/>
        <end position="332"/>
    </location>
</feature>
<dbReference type="InterPro" id="IPR001932">
    <property type="entry name" value="PPM-type_phosphatase-like_dom"/>
</dbReference>
<evidence type="ECO:0000313" key="3">
    <source>
        <dbReference type="EMBL" id="EFO3163937.1"/>
    </source>
</evidence>
<dbReference type="SMART" id="SM00332">
    <property type="entry name" value="PP2Cc"/>
    <property type="match status" value="1"/>
</dbReference>
<evidence type="ECO:0000256" key="1">
    <source>
        <dbReference type="SAM" id="MobiDB-lite"/>
    </source>
</evidence>
<dbReference type="InterPro" id="IPR036457">
    <property type="entry name" value="PPM-type-like_dom_sf"/>
</dbReference>
<feature type="region of interest" description="Disordered" evidence="1">
    <location>
        <begin position="302"/>
        <end position="332"/>
    </location>
</feature>